<sequence length="137" mass="16133">DPVLAKMDRAIHNLPPEVEIPLPMTRPQTPESPRQKPQKDSRGTYFLKRDATGWHRHYIEVHVVNAVVFHATAKKNPEEVYCTTLHEIDRLIEERSKRQLDDDEEELRERVQRDLPKTYHDYLDVFSKVSSDILSPH</sequence>
<feature type="non-terminal residue" evidence="2">
    <location>
        <position position="137"/>
    </location>
</feature>
<keyword evidence="3" id="KW-1185">Reference proteome</keyword>
<dbReference type="AlphaFoldDB" id="A0AAN6XSV2"/>
<dbReference type="EMBL" id="MU858600">
    <property type="protein sequence ID" value="KAK4205946.1"/>
    <property type="molecule type" value="Genomic_DNA"/>
</dbReference>
<comment type="caution">
    <text evidence="2">The sequence shown here is derived from an EMBL/GenBank/DDBJ whole genome shotgun (WGS) entry which is preliminary data.</text>
</comment>
<feature type="compositionally biased region" description="Basic and acidic residues" evidence="1">
    <location>
        <begin position="1"/>
        <end position="11"/>
    </location>
</feature>
<accession>A0AAN6XSV2</accession>
<organism evidence="2 3">
    <name type="scientific">Rhypophila decipiens</name>
    <dbReference type="NCBI Taxonomy" id="261697"/>
    <lineage>
        <taxon>Eukaryota</taxon>
        <taxon>Fungi</taxon>
        <taxon>Dikarya</taxon>
        <taxon>Ascomycota</taxon>
        <taxon>Pezizomycotina</taxon>
        <taxon>Sordariomycetes</taxon>
        <taxon>Sordariomycetidae</taxon>
        <taxon>Sordariales</taxon>
        <taxon>Naviculisporaceae</taxon>
        <taxon>Rhypophila</taxon>
    </lineage>
</organism>
<reference evidence="2" key="2">
    <citation type="submission" date="2023-05" db="EMBL/GenBank/DDBJ databases">
        <authorList>
            <consortium name="Lawrence Berkeley National Laboratory"/>
            <person name="Steindorff A."/>
            <person name="Hensen N."/>
            <person name="Bonometti L."/>
            <person name="Westerberg I."/>
            <person name="Brannstrom I.O."/>
            <person name="Guillou S."/>
            <person name="Cros-Aarteil S."/>
            <person name="Calhoun S."/>
            <person name="Haridas S."/>
            <person name="Kuo A."/>
            <person name="Mondo S."/>
            <person name="Pangilinan J."/>
            <person name="Riley R."/>
            <person name="Labutti K."/>
            <person name="Andreopoulos B."/>
            <person name="Lipzen A."/>
            <person name="Chen C."/>
            <person name="Yanf M."/>
            <person name="Daum C."/>
            <person name="Ng V."/>
            <person name="Clum A."/>
            <person name="Ohm R."/>
            <person name="Martin F."/>
            <person name="Silar P."/>
            <person name="Natvig D."/>
            <person name="Lalanne C."/>
            <person name="Gautier V."/>
            <person name="Ament-Velasquez S.L."/>
            <person name="Kruys A."/>
            <person name="Hutchinson M.I."/>
            <person name="Powell A.J."/>
            <person name="Barry K."/>
            <person name="Miller A.N."/>
            <person name="Grigoriev I.V."/>
            <person name="Debuchy R."/>
            <person name="Gladieux P."/>
            <person name="Thoren M.H."/>
            <person name="Johannesson H."/>
        </authorList>
    </citation>
    <scope>NUCLEOTIDE SEQUENCE</scope>
    <source>
        <strain evidence="2">PSN293</strain>
    </source>
</reference>
<dbReference type="Proteomes" id="UP001301769">
    <property type="component" value="Unassembled WGS sequence"/>
</dbReference>
<reference evidence="2" key="1">
    <citation type="journal article" date="2023" name="Mol. Phylogenet. Evol.">
        <title>Genome-scale phylogeny and comparative genomics of the fungal order Sordariales.</title>
        <authorList>
            <person name="Hensen N."/>
            <person name="Bonometti L."/>
            <person name="Westerberg I."/>
            <person name="Brannstrom I.O."/>
            <person name="Guillou S."/>
            <person name="Cros-Aarteil S."/>
            <person name="Calhoun S."/>
            <person name="Haridas S."/>
            <person name="Kuo A."/>
            <person name="Mondo S."/>
            <person name="Pangilinan J."/>
            <person name="Riley R."/>
            <person name="LaButti K."/>
            <person name="Andreopoulos B."/>
            <person name="Lipzen A."/>
            <person name="Chen C."/>
            <person name="Yan M."/>
            <person name="Daum C."/>
            <person name="Ng V."/>
            <person name="Clum A."/>
            <person name="Steindorff A."/>
            <person name="Ohm R.A."/>
            <person name="Martin F."/>
            <person name="Silar P."/>
            <person name="Natvig D.O."/>
            <person name="Lalanne C."/>
            <person name="Gautier V."/>
            <person name="Ament-Velasquez S.L."/>
            <person name="Kruys A."/>
            <person name="Hutchinson M.I."/>
            <person name="Powell A.J."/>
            <person name="Barry K."/>
            <person name="Miller A.N."/>
            <person name="Grigoriev I.V."/>
            <person name="Debuchy R."/>
            <person name="Gladieux P."/>
            <person name="Hiltunen Thoren M."/>
            <person name="Johannesson H."/>
        </authorList>
    </citation>
    <scope>NUCLEOTIDE SEQUENCE</scope>
    <source>
        <strain evidence="2">PSN293</strain>
    </source>
</reference>
<feature type="non-terminal residue" evidence="2">
    <location>
        <position position="1"/>
    </location>
</feature>
<evidence type="ECO:0000256" key="1">
    <source>
        <dbReference type="SAM" id="MobiDB-lite"/>
    </source>
</evidence>
<evidence type="ECO:0000313" key="3">
    <source>
        <dbReference type="Proteomes" id="UP001301769"/>
    </source>
</evidence>
<evidence type="ECO:0000313" key="2">
    <source>
        <dbReference type="EMBL" id="KAK4205946.1"/>
    </source>
</evidence>
<gene>
    <name evidence="2" type="ORF">QBC37DRAFT_250909</name>
</gene>
<proteinExistence type="predicted"/>
<name>A0AAN6XSV2_9PEZI</name>
<feature type="compositionally biased region" description="Basic and acidic residues" evidence="1">
    <location>
        <begin position="33"/>
        <end position="43"/>
    </location>
</feature>
<protein>
    <submittedName>
        <fullName evidence="2">Uncharacterized protein</fullName>
    </submittedName>
</protein>
<feature type="region of interest" description="Disordered" evidence="1">
    <location>
        <begin position="1"/>
        <end position="43"/>
    </location>
</feature>